<dbReference type="SUPFAM" id="SSF49503">
    <property type="entry name" value="Cupredoxins"/>
    <property type="match status" value="2"/>
</dbReference>
<evidence type="ECO:0000313" key="6">
    <source>
        <dbReference type="Proteomes" id="UP000309673"/>
    </source>
</evidence>
<dbReference type="Pfam" id="PF00127">
    <property type="entry name" value="Copper-bind"/>
    <property type="match status" value="2"/>
</dbReference>
<dbReference type="GO" id="GO:0009055">
    <property type="term" value="F:electron transfer activity"/>
    <property type="evidence" value="ECO:0007669"/>
    <property type="project" value="InterPro"/>
</dbReference>
<name>A0A4U0FG62_9BACL</name>
<dbReference type="InterPro" id="IPR008972">
    <property type="entry name" value="Cupredoxin"/>
</dbReference>
<evidence type="ECO:0000313" key="5">
    <source>
        <dbReference type="EMBL" id="TJY43986.1"/>
    </source>
</evidence>
<protein>
    <recommendedName>
        <fullName evidence="4">Blue (type 1) copper domain-containing protein</fullName>
    </recommendedName>
</protein>
<dbReference type="AlphaFoldDB" id="A0A4U0FG62"/>
<gene>
    <name evidence="5" type="ORF">E5161_00895</name>
</gene>
<sequence length="440" mass="47103">MIILAMCLNIGYRHECKPQRSVYMSKKQGLFVLIMLIVTSLAGSAFAADSSDSQSWNISVGKETDSTSLDSMFPKVLFIHEGDKVTFTNGAKLTPHTVTFLAGQQPLNPNDPKSEAPTAASGVSYDGKTLLSSGILPPNLSYDITFTSSGVFNYYCVLHPMMTGTVVVLAKGLPIPSKTEQVAAARAQEQELLLQLDTMNHSNAPMYKTNANGTLTYQVDMGTAHGTMSHNRMIPELVVVSEGDSVAWTNLSPYEPHFVTFNKPKDMNFFTEQGGFNPAFLAPSGSGTFNGSGFTNSGILMSGQTYPLKFTKTGTYAYECYLHSGSKMTGTVVVVPKNAVKLIVNGKAIGDSAKAEWKNGTLFVSLDSFAKAVGGKVTKKSKAFAVNGKQLVTPGYTVKGIAFASAEEIVRVLGGSYSWNQATKTLTVTAGTAVSVHMNH</sequence>
<keyword evidence="6" id="KW-1185">Reference proteome</keyword>
<evidence type="ECO:0000256" key="1">
    <source>
        <dbReference type="ARBA" id="ARBA00022723"/>
    </source>
</evidence>
<keyword evidence="2" id="KW-0186">Copper</keyword>
<dbReference type="InterPro" id="IPR000923">
    <property type="entry name" value="BlueCu_1"/>
</dbReference>
<feature type="chain" id="PRO_5021029265" description="Blue (type 1) copper domain-containing protein" evidence="3">
    <location>
        <begin position="48"/>
        <end position="440"/>
    </location>
</feature>
<keyword evidence="1" id="KW-0479">Metal-binding</keyword>
<dbReference type="Proteomes" id="UP000309673">
    <property type="component" value="Unassembled WGS sequence"/>
</dbReference>
<accession>A0A4U0FG62</accession>
<keyword evidence="3" id="KW-0732">Signal</keyword>
<feature type="domain" description="Blue (type 1) copper" evidence="4">
    <location>
        <begin position="219"/>
        <end position="334"/>
    </location>
</feature>
<dbReference type="InterPro" id="IPR052721">
    <property type="entry name" value="ET_Amicyanin"/>
</dbReference>
<dbReference type="OrthoDB" id="574459at2"/>
<dbReference type="Gene3D" id="2.60.40.420">
    <property type="entry name" value="Cupredoxins - blue copper proteins"/>
    <property type="match status" value="2"/>
</dbReference>
<feature type="signal peptide" evidence="3">
    <location>
        <begin position="1"/>
        <end position="47"/>
    </location>
</feature>
<evidence type="ECO:0000259" key="4">
    <source>
        <dbReference type="Pfam" id="PF00127"/>
    </source>
</evidence>
<dbReference type="PANTHER" id="PTHR36507">
    <property type="entry name" value="BLL1555 PROTEIN"/>
    <property type="match status" value="1"/>
</dbReference>
<proteinExistence type="predicted"/>
<evidence type="ECO:0000256" key="3">
    <source>
        <dbReference type="SAM" id="SignalP"/>
    </source>
</evidence>
<dbReference type="EMBL" id="SUPK01000001">
    <property type="protein sequence ID" value="TJY43986.1"/>
    <property type="molecule type" value="Genomic_DNA"/>
</dbReference>
<feature type="domain" description="Blue (type 1) copper" evidence="4">
    <location>
        <begin position="74"/>
        <end position="168"/>
    </location>
</feature>
<dbReference type="PANTHER" id="PTHR36507:SF1">
    <property type="entry name" value="BLL1555 PROTEIN"/>
    <property type="match status" value="1"/>
</dbReference>
<reference evidence="5 6" key="1">
    <citation type="submission" date="2019-04" db="EMBL/GenBank/DDBJ databases">
        <title>Cohnella sp. nov., isolated from soil.</title>
        <authorList>
            <person name="Kim W."/>
        </authorList>
    </citation>
    <scope>NUCLEOTIDE SEQUENCE [LARGE SCALE GENOMIC DNA]</scope>
    <source>
        <strain evidence="5 6">CAU 1483</strain>
    </source>
</reference>
<organism evidence="5 6">
    <name type="scientific">Cohnella pontilimi</name>
    <dbReference type="NCBI Taxonomy" id="2564100"/>
    <lineage>
        <taxon>Bacteria</taxon>
        <taxon>Bacillati</taxon>
        <taxon>Bacillota</taxon>
        <taxon>Bacilli</taxon>
        <taxon>Bacillales</taxon>
        <taxon>Paenibacillaceae</taxon>
        <taxon>Cohnella</taxon>
    </lineage>
</organism>
<dbReference type="GO" id="GO:0005507">
    <property type="term" value="F:copper ion binding"/>
    <property type="evidence" value="ECO:0007669"/>
    <property type="project" value="InterPro"/>
</dbReference>
<comment type="caution">
    <text evidence="5">The sequence shown here is derived from an EMBL/GenBank/DDBJ whole genome shotgun (WGS) entry which is preliminary data.</text>
</comment>
<evidence type="ECO:0000256" key="2">
    <source>
        <dbReference type="ARBA" id="ARBA00023008"/>
    </source>
</evidence>